<evidence type="ECO:0000313" key="2">
    <source>
        <dbReference type="EMBL" id="EFV29216.1"/>
    </source>
</evidence>
<evidence type="ECO:0000313" key="3">
    <source>
        <dbReference type="Proteomes" id="UP000003246"/>
    </source>
</evidence>
<dbReference type="Proteomes" id="UP000003246">
    <property type="component" value="Unassembled WGS sequence"/>
</dbReference>
<organism evidence="2 3">
    <name type="scientific">Bacteroides eggerthii 1_2_48FAA</name>
    <dbReference type="NCBI Taxonomy" id="665953"/>
    <lineage>
        <taxon>Bacteria</taxon>
        <taxon>Pseudomonadati</taxon>
        <taxon>Bacteroidota</taxon>
        <taxon>Bacteroidia</taxon>
        <taxon>Bacteroidales</taxon>
        <taxon>Bacteroidaceae</taxon>
        <taxon>Bacteroides</taxon>
    </lineage>
</organism>
<dbReference type="EMBL" id="ACWG01000033">
    <property type="protein sequence ID" value="EFV29216.1"/>
    <property type="molecule type" value="Genomic_DNA"/>
</dbReference>
<reference evidence="2 3" key="1">
    <citation type="submission" date="2010-10" db="EMBL/GenBank/DDBJ databases">
        <title>The Genome Sequence of Bacteroides eggerthii strain 1_2_48FAA.</title>
        <authorList>
            <consortium name="The Broad Institute Genome Sequencing Platform"/>
            <person name="Ward D."/>
            <person name="Earl A."/>
            <person name="Feldgarden M."/>
            <person name="Young S.K."/>
            <person name="Gargeya S."/>
            <person name="Zeng Q."/>
            <person name="Alvarado L."/>
            <person name="Berlin A."/>
            <person name="Bochicchio J."/>
            <person name="Chapman S.B."/>
            <person name="Chen Z."/>
            <person name="Freedman E."/>
            <person name="Gellesch M."/>
            <person name="Goldberg J."/>
            <person name="Griggs A."/>
            <person name="Gujja S."/>
            <person name="Heilman E."/>
            <person name="Heiman D."/>
            <person name="Howarth C."/>
            <person name="Mehta T."/>
            <person name="Neiman D."/>
            <person name="Pearson M."/>
            <person name="Roberts A."/>
            <person name="Saif S."/>
            <person name="Shea T."/>
            <person name="Shenoy N."/>
            <person name="Sisk P."/>
            <person name="Stolte C."/>
            <person name="Sykes S."/>
            <person name="White J."/>
            <person name="Yandava C."/>
            <person name="Allen-Vercoe E."/>
            <person name="Ambrose C."/>
            <person name="Strauss J."/>
            <person name="Daigneault M."/>
            <person name="Haas B."/>
            <person name="Nusbaum C."/>
            <person name="Birren B."/>
        </authorList>
    </citation>
    <scope>NUCLEOTIDE SEQUENCE [LARGE SCALE GENOMIC DNA]</scope>
    <source>
        <strain evidence="2 3">1_2_48FAA</strain>
    </source>
</reference>
<comment type="caution">
    <text evidence="2">The sequence shown here is derived from an EMBL/GenBank/DDBJ whole genome shotgun (WGS) entry which is preliminary data.</text>
</comment>
<protein>
    <submittedName>
        <fullName evidence="2">Uncharacterized protein</fullName>
    </submittedName>
</protein>
<evidence type="ECO:0000256" key="1">
    <source>
        <dbReference type="SAM" id="Phobius"/>
    </source>
</evidence>
<keyword evidence="1" id="KW-0812">Transmembrane</keyword>
<gene>
    <name evidence="2" type="ORF">HMPREF1016_02717</name>
</gene>
<dbReference type="RefSeq" id="WP_004294635.1">
    <property type="nucleotide sequence ID" value="NZ_GL622544.1"/>
</dbReference>
<feature type="transmembrane region" description="Helical" evidence="1">
    <location>
        <begin position="36"/>
        <end position="55"/>
    </location>
</feature>
<dbReference type="HOGENOM" id="CLU_2505797_0_0_10"/>
<keyword evidence="1" id="KW-0472">Membrane</keyword>
<keyword evidence="1" id="KW-1133">Transmembrane helix</keyword>
<accession>E5X1B1</accession>
<dbReference type="AlphaFoldDB" id="E5X1B1"/>
<sequence>MKKIYRKIVFKNLERSKDIKYLERLPEIITGYSQLGASWSVFISIGVFLTTLGYLRRKNQLKKQLENTIYKNDIERNKKIITIKI</sequence>
<name>E5X1B1_9BACE</name>
<proteinExistence type="predicted"/>